<comment type="cofactor">
    <cofactor evidence="1">
        <name>FAD</name>
        <dbReference type="ChEBI" id="CHEBI:57692"/>
    </cofactor>
</comment>
<keyword evidence="7" id="KW-1185">Reference proteome</keyword>
<dbReference type="GO" id="GO:0071949">
    <property type="term" value="F:FAD binding"/>
    <property type="evidence" value="ECO:0007669"/>
    <property type="project" value="InterPro"/>
</dbReference>
<dbReference type="PANTHER" id="PTHR43004">
    <property type="entry name" value="TRK SYSTEM POTASSIUM UPTAKE PROTEIN"/>
    <property type="match status" value="1"/>
</dbReference>
<evidence type="ECO:0000313" key="7">
    <source>
        <dbReference type="Proteomes" id="UP000326565"/>
    </source>
</evidence>
<reference evidence="6 7" key="1">
    <citation type="submission" date="2019-04" db="EMBL/GenBank/DDBJ databases">
        <title>Friends and foes A comparative genomics study of 23 Aspergillus species from section Flavi.</title>
        <authorList>
            <consortium name="DOE Joint Genome Institute"/>
            <person name="Kjaerbolling I."/>
            <person name="Vesth T."/>
            <person name="Frisvad J.C."/>
            <person name="Nybo J.L."/>
            <person name="Theobald S."/>
            <person name="Kildgaard S."/>
            <person name="Isbrandt T."/>
            <person name="Kuo A."/>
            <person name="Sato A."/>
            <person name="Lyhne E.K."/>
            <person name="Kogle M.E."/>
            <person name="Wiebenga A."/>
            <person name="Kun R.S."/>
            <person name="Lubbers R.J."/>
            <person name="Makela M.R."/>
            <person name="Barry K."/>
            <person name="Chovatia M."/>
            <person name="Clum A."/>
            <person name="Daum C."/>
            <person name="Haridas S."/>
            <person name="He G."/>
            <person name="LaButti K."/>
            <person name="Lipzen A."/>
            <person name="Mondo S."/>
            <person name="Riley R."/>
            <person name="Salamov A."/>
            <person name="Simmons B.A."/>
            <person name="Magnuson J.K."/>
            <person name="Henrissat B."/>
            <person name="Mortensen U.H."/>
            <person name="Larsen T.O."/>
            <person name="Devries R.P."/>
            <person name="Grigoriev I.V."/>
            <person name="Machida M."/>
            <person name="Baker S.E."/>
            <person name="Andersen M.R."/>
        </authorList>
    </citation>
    <scope>NUCLEOTIDE SEQUENCE [LARGE SCALE GENOMIC DNA]</scope>
    <source>
        <strain evidence="6 7">CBS 151.66</strain>
    </source>
</reference>
<evidence type="ECO:0000259" key="5">
    <source>
        <dbReference type="Pfam" id="PF01494"/>
    </source>
</evidence>
<evidence type="ECO:0000313" key="6">
    <source>
        <dbReference type="EMBL" id="KAB8076966.1"/>
    </source>
</evidence>
<dbReference type="Proteomes" id="UP000326565">
    <property type="component" value="Unassembled WGS sequence"/>
</dbReference>
<dbReference type="OrthoDB" id="4406839at2759"/>
<protein>
    <submittedName>
        <fullName evidence="6">FAD binding domain-containing protein</fullName>
    </submittedName>
</protein>
<evidence type="ECO:0000256" key="4">
    <source>
        <dbReference type="ARBA" id="ARBA00023002"/>
    </source>
</evidence>
<dbReference type="Pfam" id="PF01494">
    <property type="entry name" value="FAD_binding_3"/>
    <property type="match status" value="1"/>
</dbReference>
<dbReference type="Gene3D" id="3.50.50.60">
    <property type="entry name" value="FAD/NAD(P)-binding domain"/>
    <property type="match status" value="1"/>
</dbReference>
<keyword evidence="4" id="KW-0560">Oxidoreductase</keyword>
<dbReference type="GO" id="GO:0016709">
    <property type="term" value="F:oxidoreductase activity, acting on paired donors, with incorporation or reduction of molecular oxygen, NAD(P)H as one donor, and incorporation of one atom of oxygen"/>
    <property type="evidence" value="ECO:0007669"/>
    <property type="project" value="UniProtKB-ARBA"/>
</dbReference>
<dbReference type="PRINTS" id="PR00420">
    <property type="entry name" value="RNGMNOXGNASE"/>
</dbReference>
<accession>A0A5N5X8F8</accession>
<dbReference type="SUPFAM" id="SSF51905">
    <property type="entry name" value="FAD/NAD(P)-binding domain"/>
    <property type="match status" value="1"/>
</dbReference>
<organism evidence="6 7">
    <name type="scientific">Aspergillus leporis</name>
    <dbReference type="NCBI Taxonomy" id="41062"/>
    <lineage>
        <taxon>Eukaryota</taxon>
        <taxon>Fungi</taxon>
        <taxon>Dikarya</taxon>
        <taxon>Ascomycota</taxon>
        <taxon>Pezizomycotina</taxon>
        <taxon>Eurotiomycetes</taxon>
        <taxon>Eurotiomycetidae</taxon>
        <taxon>Eurotiales</taxon>
        <taxon>Aspergillaceae</taxon>
        <taxon>Aspergillus</taxon>
        <taxon>Aspergillus subgen. Circumdati</taxon>
    </lineage>
</organism>
<evidence type="ECO:0000256" key="3">
    <source>
        <dbReference type="ARBA" id="ARBA00022827"/>
    </source>
</evidence>
<dbReference type="InterPro" id="IPR036188">
    <property type="entry name" value="FAD/NAD-bd_sf"/>
</dbReference>
<name>A0A5N5X8F8_9EURO</name>
<dbReference type="Gene3D" id="3.30.70.2450">
    <property type="match status" value="1"/>
</dbReference>
<dbReference type="EMBL" id="ML732174">
    <property type="protein sequence ID" value="KAB8076966.1"/>
    <property type="molecule type" value="Genomic_DNA"/>
</dbReference>
<gene>
    <name evidence="6" type="ORF">BDV29DRAFT_154216</name>
</gene>
<feature type="domain" description="FAD-binding" evidence="5">
    <location>
        <begin position="3"/>
        <end position="215"/>
    </location>
</feature>
<evidence type="ECO:0000256" key="2">
    <source>
        <dbReference type="ARBA" id="ARBA00022630"/>
    </source>
</evidence>
<dbReference type="InterPro" id="IPR050641">
    <property type="entry name" value="RIFMO-like"/>
</dbReference>
<keyword evidence="3" id="KW-0274">FAD</keyword>
<proteinExistence type="predicted"/>
<sequence>MKTGNVHLHYESELTDIEDQGNSVAAIIRNTRAGDTSSFVGSYLVGTDGSKSTARKLAGIQFPGHTWKERLIAMAIIISFTFMSPLKQPIPEEKSLPEVCGSDTIRRCRPEELTRDETLYTFFEEVLSDPRSFDIWIKERSVYRTHQRLATTIRKRYCPLTGDASHSNNPYGAMGVPPGILDVGSLADARLMILLEGKSNYLLTPWSDARRKVFQYFLDPLTTATLLRLKYPTAASAATDDYFFQGRQNPTPDTLVKEGRPFLEVWGTDMRALAQGYDV</sequence>
<dbReference type="AlphaFoldDB" id="A0A5N5X8F8"/>
<dbReference type="InterPro" id="IPR002938">
    <property type="entry name" value="FAD-bd"/>
</dbReference>
<evidence type="ECO:0000256" key="1">
    <source>
        <dbReference type="ARBA" id="ARBA00001974"/>
    </source>
</evidence>
<keyword evidence="2" id="KW-0285">Flavoprotein</keyword>
<dbReference type="PANTHER" id="PTHR43004:SF19">
    <property type="entry name" value="BINDING MONOOXYGENASE, PUTATIVE (JCVI)-RELATED"/>
    <property type="match status" value="1"/>
</dbReference>